<keyword evidence="3 6" id="KW-0521">NADP</keyword>
<proteinExistence type="inferred from homology"/>
<dbReference type="GO" id="GO:0051287">
    <property type="term" value="F:NAD binding"/>
    <property type="evidence" value="ECO:0007669"/>
    <property type="project" value="UniProtKB-ARBA"/>
</dbReference>
<dbReference type="InterPro" id="IPR017437">
    <property type="entry name" value="ATP-NAD_kinase_PpnK-typ_C"/>
</dbReference>
<reference evidence="7 8" key="1">
    <citation type="submission" date="2020-05" db="EMBL/GenBank/DDBJ databases">
        <title>Complete genome sequencing of Campylobacter and Arcobacter type strains.</title>
        <authorList>
            <person name="Miller W.G."/>
            <person name="Yee E."/>
        </authorList>
    </citation>
    <scope>NUCLEOTIDE SEQUENCE [LARGE SCALE GENOMIC DNA]</scope>
    <source>
        <strain evidence="7 8">LMG 21996</strain>
    </source>
</reference>
<gene>
    <name evidence="7" type="primary">ppnK</name>
    <name evidence="6" type="synonym">nadK</name>
    <name evidence="7" type="ORF">ACBT_0603</name>
</gene>
<feature type="binding site" evidence="6">
    <location>
        <begin position="147"/>
        <end position="148"/>
    </location>
    <ligand>
        <name>NAD(+)</name>
        <dbReference type="ChEBI" id="CHEBI:57540"/>
    </ligand>
</feature>
<evidence type="ECO:0000256" key="3">
    <source>
        <dbReference type="ARBA" id="ARBA00022857"/>
    </source>
</evidence>
<organism evidence="7 8">
    <name type="scientific">Aliarcobacter cibarius</name>
    <dbReference type="NCBI Taxonomy" id="255507"/>
    <lineage>
        <taxon>Bacteria</taxon>
        <taxon>Pseudomonadati</taxon>
        <taxon>Campylobacterota</taxon>
        <taxon>Epsilonproteobacteria</taxon>
        <taxon>Campylobacterales</taxon>
        <taxon>Arcobacteraceae</taxon>
        <taxon>Aliarcobacter</taxon>
    </lineage>
</organism>
<dbReference type="SUPFAM" id="SSF111331">
    <property type="entry name" value="NAD kinase/diacylglycerol kinase-like"/>
    <property type="match status" value="1"/>
</dbReference>
<dbReference type="OrthoDB" id="9774737at2"/>
<comment type="subcellular location">
    <subcellularLocation>
        <location evidence="6">Cytoplasm</location>
    </subcellularLocation>
</comment>
<protein>
    <recommendedName>
        <fullName evidence="6">NAD kinase</fullName>
        <ecNumber evidence="6">2.7.1.23</ecNumber>
    </recommendedName>
    <alternativeName>
        <fullName evidence="6">ATP-dependent NAD kinase</fullName>
    </alternativeName>
</protein>
<evidence type="ECO:0000256" key="6">
    <source>
        <dbReference type="HAMAP-Rule" id="MF_00361"/>
    </source>
</evidence>
<evidence type="ECO:0000256" key="1">
    <source>
        <dbReference type="ARBA" id="ARBA00022679"/>
    </source>
</evidence>
<dbReference type="GO" id="GO:0006741">
    <property type="term" value="P:NADP+ biosynthetic process"/>
    <property type="evidence" value="ECO:0007669"/>
    <property type="project" value="UniProtKB-UniRule"/>
</dbReference>
<dbReference type="HAMAP" id="MF_00361">
    <property type="entry name" value="NAD_kinase"/>
    <property type="match status" value="1"/>
</dbReference>
<evidence type="ECO:0000256" key="2">
    <source>
        <dbReference type="ARBA" id="ARBA00022777"/>
    </source>
</evidence>
<dbReference type="GO" id="GO:0005737">
    <property type="term" value="C:cytoplasm"/>
    <property type="evidence" value="ECO:0007669"/>
    <property type="project" value="UniProtKB-SubCell"/>
</dbReference>
<comment type="function">
    <text evidence="6">Involved in the regulation of the intracellular balance of NAD and NADP, and is a key enzyme in the biosynthesis of NADP. Catalyzes specifically the phosphorylation on 2'-hydroxyl of the adenosine moiety of NAD to yield NADP.</text>
</comment>
<dbReference type="KEGG" id="acib:ACBT_0603"/>
<dbReference type="AlphaFoldDB" id="A0A7L5JN17"/>
<dbReference type="RefSeq" id="WP_024775540.1">
    <property type="nucleotide sequence ID" value="NZ_CP054051.1"/>
</dbReference>
<comment type="cofactor">
    <cofactor evidence="6">
        <name>a divalent metal cation</name>
        <dbReference type="ChEBI" id="CHEBI:60240"/>
    </cofactor>
</comment>
<dbReference type="InterPro" id="IPR017438">
    <property type="entry name" value="ATP-NAD_kinase_N"/>
</dbReference>
<dbReference type="PANTHER" id="PTHR20275">
    <property type="entry name" value="NAD KINASE"/>
    <property type="match status" value="1"/>
</dbReference>
<feature type="binding site" evidence="6">
    <location>
        <begin position="78"/>
        <end position="79"/>
    </location>
    <ligand>
        <name>NAD(+)</name>
        <dbReference type="ChEBI" id="CHEBI:57540"/>
    </ligand>
</feature>
<dbReference type="Gene3D" id="3.40.50.10330">
    <property type="entry name" value="Probable inorganic polyphosphate/atp-NAD kinase, domain 1"/>
    <property type="match status" value="1"/>
</dbReference>
<dbReference type="GO" id="GO:0003951">
    <property type="term" value="F:NAD+ kinase activity"/>
    <property type="evidence" value="ECO:0007669"/>
    <property type="project" value="UniProtKB-UniRule"/>
</dbReference>
<feature type="binding site" evidence="6">
    <location>
        <position position="212"/>
    </location>
    <ligand>
        <name>NAD(+)</name>
        <dbReference type="ChEBI" id="CHEBI:57540"/>
    </ligand>
</feature>
<keyword evidence="6" id="KW-0067">ATP-binding</keyword>
<dbReference type="GO" id="GO:0019674">
    <property type="term" value="P:NAD+ metabolic process"/>
    <property type="evidence" value="ECO:0007669"/>
    <property type="project" value="InterPro"/>
</dbReference>
<dbReference type="EC" id="2.7.1.23" evidence="6"/>
<dbReference type="EMBL" id="CP054051">
    <property type="protein sequence ID" value="QKJ26557.1"/>
    <property type="molecule type" value="Genomic_DNA"/>
</dbReference>
<dbReference type="PANTHER" id="PTHR20275:SF0">
    <property type="entry name" value="NAD KINASE"/>
    <property type="match status" value="1"/>
</dbReference>
<accession>A0A7L5JN17</accession>
<keyword evidence="2 6" id="KW-0418">Kinase</keyword>
<evidence type="ECO:0000313" key="8">
    <source>
        <dbReference type="Proteomes" id="UP000509513"/>
    </source>
</evidence>
<feature type="binding site" evidence="6">
    <location>
        <position position="177"/>
    </location>
    <ligand>
        <name>NAD(+)</name>
        <dbReference type="ChEBI" id="CHEBI:57540"/>
    </ligand>
</feature>
<dbReference type="GO" id="GO:0005524">
    <property type="term" value="F:ATP binding"/>
    <property type="evidence" value="ECO:0007669"/>
    <property type="project" value="UniProtKB-KW"/>
</dbReference>
<feature type="binding site" evidence="6">
    <location>
        <begin position="188"/>
        <end position="193"/>
    </location>
    <ligand>
        <name>NAD(+)</name>
        <dbReference type="ChEBI" id="CHEBI:57540"/>
    </ligand>
</feature>
<dbReference type="Pfam" id="PF20143">
    <property type="entry name" value="NAD_kinase_C"/>
    <property type="match status" value="1"/>
</dbReference>
<evidence type="ECO:0000256" key="5">
    <source>
        <dbReference type="ARBA" id="ARBA00047925"/>
    </source>
</evidence>
<comment type="catalytic activity">
    <reaction evidence="5 6">
        <text>NAD(+) + ATP = ADP + NADP(+) + H(+)</text>
        <dbReference type="Rhea" id="RHEA:18629"/>
        <dbReference type="ChEBI" id="CHEBI:15378"/>
        <dbReference type="ChEBI" id="CHEBI:30616"/>
        <dbReference type="ChEBI" id="CHEBI:57540"/>
        <dbReference type="ChEBI" id="CHEBI:58349"/>
        <dbReference type="ChEBI" id="CHEBI:456216"/>
        <dbReference type="EC" id="2.7.1.23"/>
    </reaction>
</comment>
<keyword evidence="6" id="KW-0963">Cytoplasm</keyword>
<dbReference type="Gene3D" id="2.60.200.30">
    <property type="entry name" value="Probable inorganic polyphosphate/atp-NAD kinase, domain 2"/>
    <property type="match status" value="1"/>
</dbReference>
<dbReference type="GO" id="GO:0046872">
    <property type="term" value="F:metal ion binding"/>
    <property type="evidence" value="ECO:0007669"/>
    <property type="project" value="UniProtKB-UniRule"/>
</dbReference>
<dbReference type="InterPro" id="IPR002504">
    <property type="entry name" value="NADK"/>
</dbReference>
<evidence type="ECO:0000256" key="4">
    <source>
        <dbReference type="ARBA" id="ARBA00023027"/>
    </source>
</evidence>
<keyword evidence="4 6" id="KW-0520">NAD</keyword>
<name>A0A7L5JN17_9BACT</name>
<keyword evidence="1 6" id="KW-0808">Transferase</keyword>
<dbReference type="InterPro" id="IPR016064">
    <property type="entry name" value="NAD/diacylglycerol_kinase_sf"/>
</dbReference>
<keyword evidence="6" id="KW-0547">Nucleotide-binding</keyword>
<feature type="active site" description="Proton acceptor" evidence="6">
    <location>
        <position position="78"/>
    </location>
</feature>
<dbReference type="Proteomes" id="UP000509513">
    <property type="component" value="Chromosome"/>
</dbReference>
<feature type="binding site" evidence="6">
    <location>
        <position position="246"/>
    </location>
    <ligand>
        <name>NAD(+)</name>
        <dbReference type="ChEBI" id="CHEBI:57540"/>
    </ligand>
</feature>
<dbReference type="Pfam" id="PF01513">
    <property type="entry name" value="NAD_kinase"/>
    <property type="match status" value="1"/>
</dbReference>
<sequence length="288" mass="32517">MRLERSCKHLDKIENIGVILRPQSPELKNVYFKIEAMFLEKNINLILEENSANMIEKQGIDFDTLCKKVDFLISIGGDGTLLGLARKAFKYDLPVLGINLGTLGFLTDLSMEQLPKFIDDLVKDDYKINPRMIIEGQIKDKKFIAFNDIVISRKNLSTMLEVRAKIDKKAFNTYFGDGLIVSTPSGSTAYNLSVGGPIVYPLTNAFIITPIAPHSLTQRPIVVPADFEIEFKVTKNTGAVVIIDGQELYDLNKDEIIKIKIATKKSKMLHRSSRDFFEVLSEKLRWGN</sequence>
<comment type="similarity">
    <text evidence="6">Belongs to the NAD kinase family.</text>
</comment>
<comment type="caution">
    <text evidence="6">Lacks conserved residue(s) required for the propagation of feature annotation.</text>
</comment>
<evidence type="ECO:0000313" key="7">
    <source>
        <dbReference type="EMBL" id="QKJ26557.1"/>
    </source>
</evidence>